<evidence type="ECO:0000256" key="7">
    <source>
        <dbReference type="ARBA" id="ARBA00023136"/>
    </source>
</evidence>
<dbReference type="InterPro" id="IPR003856">
    <property type="entry name" value="LPS_length_determ_N"/>
</dbReference>
<dbReference type="PANTHER" id="PTHR32309">
    <property type="entry name" value="TYROSINE-PROTEIN KINASE"/>
    <property type="match status" value="1"/>
</dbReference>
<organism evidence="11 12">
    <name type="scientific">Robertkochia marina</name>
    <dbReference type="NCBI Taxonomy" id="1227945"/>
    <lineage>
        <taxon>Bacteria</taxon>
        <taxon>Pseudomonadati</taxon>
        <taxon>Bacteroidota</taxon>
        <taxon>Flavobacteriia</taxon>
        <taxon>Flavobacteriales</taxon>
        <taxon>Flavobacteriaceae</taxon>
        <taxon>Robertkochia</taxon>
    </lineage>
</organism>
<keyword evidence="6 8" id="KW-1133">Transmembrane helix</keyword>
<dbReference type="PANTHER" id="PTHR32309:SF13">
    <property type="entry name" value="FERRIC ENTEROBACTIN TRANSPORT PROTEIN FEPE"/>
    <property type="match status" value="1"/>
</dbReference>
<dbReference type="GO" id="GO:0005886">
    <property type="term" value="C:plasma membrane"/>
    <property type="evidence" value="ECO:0007669"/>
    <property type="project" value="UniProtKB-SubCell"/>
</dbReference>
<evidence type="ECO:0000259" key="9">
    <source>
        <dbReference type="Pfam" id="PF02706"/>
    </source>
</evidence>
<evidence type="ECO:0000259" key="10">
    <source>
        <dbReference type="Pfam" id="PF13807"/>
    </source>
</evidence>
<comment type="caution">
    <text evidence="11">The sequence shown here is derived from an EMBL/GenBank/DDBJ whole genome shotgun (WGS) entry which is preliminary data.</text>
</comment>
<dbReference type="Pfam" id="PF13807">
    <property type="entry name" value="GNVR"/>
    <property type="match status" value="1"/>
</dbReference>
<dbReference type="SUPFAM" id="SSF52540">
    <property type="entry name" value="P-loop containing nucleoside triphosphate hydrolases"/>
    <property type="match status" value="1"/>
</dbReference>
<comment type="subcellular location">
    <subcellularLocation>
        <location evidence="1">Cell membrane</location>
        <topology evidence="1">Multi-pass membrane protein</topology>
    </subcellularLocation>
</comment>
<keyword evidence="4" id="KW-0547">Nucleotide-binding</keyword>
<protein>
    <recommendedName>
        <fullName evidence="13">Polysaccharide biosynthesis tyrosine autokinase</fullName>
    </recommendedName>
</protein>
<evidence type="ECO:0000256" key="5">
    <source>
        <dbReference type="ARBA" id="ARBA00022840"/>
    </source>
</evidence>
<keyword evidence="5" id="KW-0067">ATP-binding</keyword>
<proteinExistence type="predicted"/>
<keyword evidence="12" id="KW-1185">Reference proteome</keyword>
<evidence type="ECO:0000313" key="11">
    <source>
        <dbReference type="EMBL" id="THD66804.1"/>
    </source>
</evidence>
<dbReference type="CDD" id="cd05387">
    <property type="entry name" value="BY-kinase"/>
    <property type="match status" value="1"/>
</dbReference>
<dbReference type="RefSeq" id="WP_136336873.1">
    <property type="nucleotide sequence ID" value="NZ_QXMP01000013.1"/>
</dbReference>
<evidence type="ECO:0000256" key="3">
    <source>
        <dbReference type="ARBA" id="ARBA00022692"/>
    </source>
</evidence>
<sequence length="791" mass="90561">MKDQSITNKAVDNEPDFSRTIKLYISRWKWFALSVLAFLIMAFLYLRYTTREYASNSLIRLISLSNNPTPEEAILGELGLVYGGDKLHLDETKILKSRSLMQEVVDELDLNIKVYEEGNIKNSQLYNRSPININYRHHDSLADYIYEYFEVSLISDTEFRFTDEYGVTSKKGFGESIFTSYGEIMLLPSDNFNLKKYRETKLMVVITPISVVASNYRNKLMVQSFNDRENRSNMIMISITDPIAQRAADLINKLVEIYNQRSIDSKMELAESTFNFINERIARISIDLNNIDIEKEDFKVGNTLTDVAAESGLYMQAEVGAQTELIRIATKLSNVNYMIDQLENSQDETGAYEVVPINIGLDDMSISSITSEYNKMVFERRRILKTSGERNPIVVQIDERLDGLMTSLRQSLRNLRSTLLIQQRNIEGQLSSINTQIADMPGQERKSRDIERQQKTKESIYLYLLQKREEANIAMSTAYPNAEIIDRAVPNPDVVVFPKKNIVYVAAFIFGLLFPLAIFLPKDMLDNSVQSKKDLLRIVTPQLKLMGEIITLKNPEDSPVLFESVRILRSNLDFELSKPEGKIIYVTSSILGEGKTFIAYHLAKAYKAANKKVLLLGADIRKPALHEYTKVIPGEGMSDFLEGSISLQDAIYHFAEDDSPDIMYPGESNIKPDLLFTYDRLHGLFSELKELYDIIIVDTAPTMLVNDTMLMAEHAEQTVFVVRAGYTGKELLDNISELSVEDKLKNLALVLNDIKPENMSFTNRYTYAYHQDFPRPWYVQVKNDILKRFSV</sequence>
<evidence type="ECO:0000256" key="8">
    <source>
        <dbReference type="SAM" id="Phobius"/>
    </source>
</evidence>
<keyword evidence="2" id="KW-1003">Cell membrane</keyword>
<feature type="domain" description="Tyrosine-protein kinase G-rich" evidence="10">
    <location>
        <begin position="451"/>
        <end position="522"/>
    </location>
</feature>
<dbReference type="OrthoDB" id="9794577at2"/>
<dbReference type="InterPro" id="IPR027417">
    <property type="entry name" value="P-loop_NTPase"/>
</dbReference>
<evidence type="ECO:0000313" key="12">
    <source>
        <dbReference type="Proteomes" id="UP000305939"/>
    </source>
</evidence>
<dbReference type="Gene3D" id="3.40.50.300">
    <property type="entry name" value="P-loop containing nucleotide triphosphate hydrolases"/>
    <property type="match status" value="1"/>
</dbReference>
<dbReference type="Pfam" id="PF02706">
    <property type="entry name" value="Wzz"/>
    <property type="match status" value="1"/>
</dbReference>
<reference evidence="11 12" key="1">
    <citation type="submission" date="2019-04" db="EMBL/GenBank/DDBJ databases">
        <title>Draft genome sequence of Robertkochia marina CC-AMO-30D.</title>
        <authorList>
            <person name="Hameed A."/>
            <person name="Lin S.-Y."/>
            <person name="Shahina M."/>
            <person name="Lai W.-A."/>
            <person name="Young C.-C."/>
        </authorList>
    </citation>
    <scope>NUCLEOTIDE SEQUENCE [LARGE SCALE GENOMIC DNA]</scope>
    <source>
        <strain evidence="11 12">CC-AMO-30D</strain>
    </source>
</reference>
<evidence type="ECO:0000256" key="2">
    <source>
        <dbReference type="ARBA" id="ARBA00022475"/>
    </source>
</evidence>
<evidence type="ECO:0000256" key="1">
    <source>
        <dbReference type="ARBA" id="ARBA00004651"/>
    </source>
</evidence>
<dbReference type="InterPro" id="IPR050445">
    <property type="entry name" value="Bact_polysacc_biosynth/exp"/>
</dbReference>
<keyword evidence="3 8" id="KW-0812">Transmembrane</keyword>
<dbReference type="InterPro" id="IPR032807">
    <property type="entry name" value="GNVR"/>
</dbReference>
<dbReference type="EMBL" id="SSMC01000003">
    <property type="protein sequence ID" value="THD66804.1"/>
    <property type="molecule type" value="Genomic_DNA"/>
</dbReference>
<feature type="transmembrane region" description="Helical" evidence="8">
    <location>
        <begin position="28"/>
        <end position="48"/>
    </location>
</feature>
<evidence type="ECO:0000256" key="6">
    <source>
        <dbReference type="ARBA" id="ARBA00022989"/>
    </source>
</evidence>
<dbReference type="Proteomes" id="UP000305939">
    <property type="component" value="Unassembled WGS sequence"/>
</dbReference>
<gene>
    <name evidence="11" type="ORF">E7Z59_13580</name>
</gene>
<accession>A0A4V3UY07</accession>
<feature type="domain" description="Polysaccharide chain length determinant N-terminal" evidence="9">
    <location>
        <begin position="20"/>
        <end position="108"/>
    </location>
</feature>
<dbReference type="InterPro" id="IPR005702">
    <property type="entry name" value="Wzc-like_C"/>
</dbReference>
<name>A0A4V3UY07_9FLAO</name>
<evidence type="ECO:0008006" key="13">
    <source>
        <dbReference type="Google" id="ProtNLM"/>
    </source>
</evidence>
<evidence type="ECO:0000256" key="4">
    <source>
        <dbReference type="ARBA" id="ARBA00022741"/>
    </source>
</evidence>
<dbReference type="GO" id="GO:0004713">
    <property type="term" value="F:protein tyrosine kinase activity"/>
    <property type="evidence" value="ECO:0007669"/>
    <property type="project" value="TreeGrafter"/>
</dbReference>
<dbReference type="AlphaFoldDB" id="A0A4V3UY07"/>
<keyword evidence="7 8" id="KW-0472">Membrane</keyword>